<evidence type="ECO:0000256" key="1">
    <source>
        <dbReference type="SAM" id="Phobius"/>
    </source>
</evidence>
<evidence type="ECO:0000313" key="2">
    <source>
        <dbReference type="EMBL" id="GAA0456140.1"/>
    </source>
</evidence>
<dbReference type="PANTHER" id="PTHR34989">
    <property type="entry name" value="PROTEIN HDED"/>
    <property type="match status" value="1"/>
</dbReference>
<dbReference type="EMBL" id="BAAADN010000018">
    <property type="protein sequence ID" value="GAA0456140.1"/>
    <property type="molecule type" value="Genomic_DNA"/>
</dbReference>
<reference evidence="3" key="2">
    <citation type="submission" date="2022-04" db="EMBL/GenBank/DDBJ databases">
        <title>Sequencing and genomic assembly of Halococcus dombrowskii.</title>
        <authorList>
            <person name="Lim S.W."/>
            <person name="MacLea K.S."/>
        </authorList>
    </citation>
    <scope>NUCLEOTIDE SEQUENCE</scope>
    <source>
        <strain evidence="3">H4</strain>
    </source>
</reference>
<proteinExistence type="predicted"/>
<dbReference type="KEGG" id="hdo:MUK72_13840"/>
<feature type="transmembrane region" description="Helical" evidence="1">
    <location>
        <begin position="57"/>
        <end position="77"/>
    </location>
</feature>
<keyword evidence="1" id="KW-0812">Transmembrane</keyword>
<organism evidence="2 5">
    <name type="scientific">Halococcus dombrowskii</name>
    <dbReference type="NCBI Taxonomy" id="179637"/>
    <lineage>
        <taxon>Archaea</taxon>
        <taxon>Methanobacteriati</taxon>
        <taxon>Methanobacteriota</taxon>
        <taxon>Stenosarchaea group</taxon>
        <taxon>Halobacteria</taxon>
        <taxon>Halobacteriales</taxon>
        <taxon>Halococcaceae</taxon>
        <taxon>Halococcus</taxon>
    </lineage>
</organism>
<keyword evidence="4" id="KW-1185">Reference proteome</keyword>
<reference evidence="2" key="3">
    <citation type="submission" date="2023-12" db="EMBL/GenBank/DDBJ databases">
        <authorList>
            <person name="Sun Q."/>
            <person name="Inoue M."/>
        </authorList>
    </citation>
    <scope>NUCLEOTIDE SEQUENCE</scope>
    <source>
        <strain evidence="2">JCM 12289</strain>
    </source>
</reference>
<dbReference type="Pfam" id="PF03729">
    <property type="entry name" value="DUF308"/>
    <property type="match status" value="1"/>
</dbReference>
<feature type="transmembrane region" description="Helical" evidence="1">
    <location>
        <begin position="144"/>
        <end position="166"/>
    </location>
</feature>
<accession>A0AAV3SEB9</accession>
<dbReference type="GO" id="GO:0005886">
    <property type="term" value="C:plasma membrane"/>
    <property type="evidence" value="ECO:0007669"/>
    <property type="project" value="TreeGrafter"/>
</dbReference>
<dbReference type="Proteomes" id="UP001500962">
    <property type="component" value="Unassembled WGS sequence"/>
</dbReference>
<sequence length="180" mass="18723">MATTWRYLAAVGLLISLLGVVAIVAPLVTGLALSALLGALLVVSGVSHGVHVFSARGWIGALSQGLLALLYVVGGIVTLVNPVLGLTTLTLVLAVVFVFNGVLEIFMGLRLRSRPNWWWPIASGVLALAVGVLLWIGWPSTAEWAIGLLFGVNLLSSGLSMVFLALNGRRAARDGSAIGT</sequence>
<dbReference type="EMBL" id="CP095005">
    <property type="protein sequence ID" value="UOO96549.1"/>
    <property type="molecule type" value="Genomic_DNA"/>
</dbReference>
<feature type="transmembrane region" description="Helical" evidence="1">
    <location>
        <begin position="7"/>
        <end position="25"/>
    </location>
</feature>
<keyword evidence="1" id="KW-1133">Transmembrane helix</keyword>
<reference evidence="2" key="1">
    <citation type="journal article" date="2014" name="Int. J. Syst. Evol. Microbiol.">
        <title>Complete genome sequence of Corynebacterium casei LMG S-19264T (=DSM 44701T), isolated from a smear-ripened cheese.</title>
        <authorList>
            <consortium name="US DOE Joint Genome Institute (JGI-PGF)"/>
            <person name="Walter F."/>
            <person name="Albersmeier A."/>
            <person name="Kalinowski J."/>
            <person name="Ruckert C."/>
        </authorList>
    </citation>
    <scope>NUCLEOTIDE SEQUENCE</scope>
    <source>
        <strain evidence="2">JCM 12289</strain>
    </source>
</reference>
<evidence type="ECO:0000313" key="5">
    <source>
        <dbReference type="Proteomes" id="UP001500962"/>
    </source>
</evidence>
<feature type="transmembrane region" description="Helical" evidence="1">
    <location>
        <begin position="83"/>
        <end position="106"/>
    </location>
</feature>
<dbReference type="InterPro" id="IPR005325">
    <property type="entry name" value="DUF308_memb"/>
</dbReference>
<keyword evidence="1" id="KW-0472">Membrane</keyword>
<evidence type="ECO:0000313" key="3">
    <source>
        <dbReference type="EMBL" id="UOO96549.1"/>
    </source>
</evidence>
<feature type="transmembrane region" description="Helical" evidence="1">
    <location>
        <begin position="31"/>
        <end position="50"/>
    </location>
</feature>
<evidence type="ECO:0000313" key="4">
    <source>
        <dbReference type="Proteomes" id="UP000830542"/>
    </source>
</evidence>
<feature type="transmembrane region" description="Helical" evidence="1">
    <location>
        <begin position="118"/>
        <end position="138"/>
    </location>
</feature>
<protein>
    <submittedName>
        <fullName evidence="3">DUF308 domain-containing protein</fullName>
    </submittedName>
    <submittedName>
        <fullName evidence="2">HdeD family acid-resistance protein</fullName>
    </submittedName>
</protein>
<gene>
    <name evidence="2" type="ORF">GCM10008985_10100</name>
    <name evidence="3" type="ORF">MUK72_13840</name>
</gene>
<name>A0AAV3SEB9_HALDO</name>
<dbReference type="AlphaFoldDB" id="A0AAV3SEB9"/>
<dbReference type="PANTHER" id="PTHR34989:SF1">
    <property type="entry name" value="PROTEIN HDED"/>
    <property type="match status" value="1"/>
</dbReference>
<dbReference type="Proteomes" id="UP000830542">
    <property type="component" value="Chromosome"/>
</dbReference>
<dbReference type="InterPro" id="IPR052712">
    <property type="entry name" value="Acid_resist_chaperone_HdeD"/>
</dbReference>